<dbReference type="Proteomes" id="UP000533900">
    <property type="component" value="Unassembled WGS sequence"/>
</dbReference>
<organism evidence="1 2">
    <name type="scientific">Winogradskyella flava</name>
    <dbReference type="NCBI Taxonomy" id="1884876"/>
    <lineage>
        <taxon>Bacteria</taxon>
        <taxon>Pseudomonadati</taxon>
        <taxon>Bacteroidota</taxon>
        <taxon>Flavobacteriia</taxon>
        <taxon>Flavobacteriales</taxon>
        <taxon>Flavobacteriaceae</taxon>
        <taxon>Winogradskyella</taxon>
    </lineage>
</organism>
<dbReference type="AlphaFoldDB" id="A0A842IVA8"/>
<proteinExistence type="predicted"/>
<dbReference type="RefSeq" id="WP_185790455.1">
    <property type="nucleotide sequence ID" value="NZ_JACLCP010000007.1"/>
</dbReference>
<sequence length="185" mass="21216">MILKHENFVIEITDESDLDSAKFSQKFKKQYPADLGHKLEYQPSSKHGIRIIENGIEKCSVILLENGGATGISENSFLIKNDRIYICCSDKVYCLNITDLSANWRKQFDIATCFGIYEFEGDFIIHGELQISRIDKNGNEKWTFGAKDIFVNPDGKEEFKINDDRIELTDWNGTKYELNSDGVEI</sequence>
<reference evidence="1" key="1">
    <citation type="submission" date="2020-08" db="EMBL/GenBank/DDBJ databases">
        <title>Winogradskyella ouciana sp. nov., isolated from the hadal seawater of the Mariana Trench.</title>
        <authorList>
            <person name="He X."/>
        </authorList>
    </citation>
    <scope>NUCLEOTIDE SEQUENCE [LARGE SCALE GENOMIC DNA]</scope>
    <source>
        <strain evidence="1">KCTC 52348</strain>
    </source>
</reference>
<protein>
    <submittedName>
        <fullName evidence="1">Uncharacterized protein</fullName>
    </submittedName>
</protein>
<evidence type="ECO:0000313" key="2">
    <source>
        <dbReference type="Proteomes" id="UP000533900"/>
    </source>
</evidence>
<dbReference type="SUPFAM" id="SSF50998">
    <property type="entry name" value="Quinoprotein alcohol dehydrogenase-like"/>
    <property type="match status" value="1"/>
</dbReference>
<comment type="caution">
    <text evidence="1">The sequence shown here is derived from an EMBL/GenBank/DDBJ whole genome shotgun (WGS) entry which is preliminary data.</text>
</comment>
<evidence type="ECO:0000313" key="1">
    <source>
        <dbReference type="EMBL" id="MBC2846745.1"/>
    </source>
</evidence>
<keyword evidence="2" id="KW-1185">Reference proteome</keyword>
<dbReference type="EMBL" id="JACLCP010000007">
    <property type="protein sequence ID" value="MBC2846745.1"/>
    <property type="molecule type" value="Genomic_DNA"/>
</dbReference>
<name>A0A842IVA8_9FLAO</name>
<gene>
    <name evidence="1" type="ORF">H7F21_16680</name>
</gene>
<dbReference type="InterPro" id="IPR011047">
    <property type="entry name" value="Quinoprotein_ADH-like_sf"/>
</dbReference>
<accession>A0A842IVA8</accession>